<feature type="region of interest" description="Disordered" evidence="9">
    <location>
        <begin position="39"/>
        <end position="58"/>
    </location>
</feature>
<evidence type="ECO:0000256" key="1">
    <source>
        <dbReference type="ARBA" id="ARBA00004123"/>
    </source>
</evidence>
<evidence type="ECO:0000256" key="5">
    <source>
        <dbReference type="ARBA" id="ARBA00023015"/>
    </source>
</evidence>
<evidence type="ECO:0000256" key="3">
    <source>
        <dbReference type="ARBA" id="ARBA00022771"/>
    </source>
</evidence>
<dbReference type="Proteomes" id="UP000489600">
    <property type="component" value="Unassembled WGS sequence"/>
</dbReference>
<keyword evidence="7" id="KW-0539">Nucleus</keyword>
<dbReference type="PANTHER" id="PTHR46179:SF13">
    <property type="entry name" value="C2H2-TYPE DOMAIN-CONTAINING PROTEIN"/>
    <property type="match status" value="1"/>
</dbReference>
<dbReference type="InterPro" id="IPR013087">
    <property type="entry name" value="Znf_C2H2_type"/>
</dbReference>
<feature type="compositionally biased region" description="Basic and acidic residues" evidence="9">
    <location>
        <begin position="213"/>
        <end position="227"/>
    </location>
</feature>
<dbReference type="SUPFAM" id="SSF57667">
    <property type="entry name" value="beta-beta-alpha zinc fingers"/>
    <property type="match status" value="4"/>
</dbReference>
<evidence type="ECO:0000256" key="2">
    <source>
        <dbReference type="ARBA" id="ARBA00022723"/>
    </source>
</evidence>
<feature type="region of interest" description="Disordered" evidence="9">
    <location>
        <begin position="1"/>
        <end position="31"/>
    </location>
</feature>
<keyword evidence="2" id="KW-0479">Metal-binding</keyword>
<feature type="region of interest" description="Disordered" evidence="9">
    <location>
        <begin position="209"/>
        <end position="239"/>
    </location>
</feature>
<evidence type="ECO:0000256" key="9">
    <source>
        <dbReference type="SAM" id="MobiDB-lite"/>
    </source>
</evidence>
<dbReference type="GO" id="GO:0080084">
    <property type="term" value="F:5S rDNA binding"/>
    <property type="evidence" value="ECO:0007669"/>
    <property type="project" value="TreeGrafter"/>
</dbReference>
<keyword evidence="3 8" id="KW-0863">Zinc-finger</keyword>
<feature type="compositionally biased region" description="Acidic residues" evidence="9">
    <location>
        <begin position="7"/>
        <end position="20"/>
    </location>
</feature>
<keyword evidence="4" id="KW-0862">Zinc</keyword>
<evidence type="ECO:0000313" key="11">
    <source>
        <dbReference type="EMBL" id="VVB00569.1"/>
    </source>
</evidence>
<keyword evidence="5" id="KW-0805">Transcription regulation</keyword>
<feature type="domain" description="C2H2-type" evidence="10">
    <location>
        <begin position="315"/>
        <end position="345"/>
    </location>
</feature>
<feature type="domain" description="C2H2-type" evidence="10">
    <location>
        <begin position="158"/>
        <end position="185"/>
    </location>
</feature>
<keyword evidence="12" id="KW-1185">Reference proteome</keyword>
<dbReference type="OrthoDB" id="427030at2759"/>
<gene>
    <name evidence="11" type="ORF">ANE_LOCUS11013</name>
</gene>
<dbReference type="InterPro" id="IPR036236">
    <property type="entry name" value="Znf_C2H2_sf"/>
</dbReference>
<feature type="domain" description="C2H2-type" evidence="10">
    <location>
        <begin position="130"/>
        <end position="157"/>
    </location>
</feature>
<evidence type="ECO:0000256" key="4">
    <source>
        <dbReference type="ARBA" id="ARBA00022833"/>
    </source>
</evidence>
<keyword evidence="6" id="KW-0804">Transcription</keyword>
<dbReference type="PANTHER" id="PTHR46179">
    <property type="entry name" value="ZINC FINGER PROTEIN"/>
    <property type="match status" value="1"/>
</dbReference>
<dbReference type="PROSITE" id="PS00028">
    <property type="entry name" value="ZINC_FINGER_C2H2_1"/>
    <property type="match status" value="6"/>
</dbReference>
<feature type="domain" description="C2H2-type" evidence="10">
    <location>
        <begin position="187"/>
        <end position="217"/>
    </location>
</feature>
<comment type="caution">
    <text evidence="11">The sequence shown here is derived from an EMBL/GenBank/DDBJ whole genome shotgun (WGS) entry which is preliminary data.</text>
</comment>
<evidence type="ECO:0000256" key="6">
    <source>
        <dbReference type="ARBA" id="ARBA00023163"/>
    </source>
</evidence>
<dbReference type="Gene3D" id="3.30.160.60">
    <property type="entry name" value="Classic Zinc Finger"/>
    <property type="match status" value="4"/>
</dbReference>
<protein>
    <recommendedName>
        <fullName evidence="10">C2H2-type domain-containing protein</fullName>
    </recommendedName>
</protein>
<dbReference type="AlphaFoldDB" id="A0A565BG27"/>
<evidence type="ECO:0000256" key="8">
    <source>
        <dbReference type="PROSITE-ProRule" id="PRU00042"/>
    </source>
</evidence>
<evidence type="ECO:0000313" key="12">
    <source>
        <dbReference type="Proteomes" id="UP000489600"/>
    </source>
</evidence>
<dbReference type="SMART" id="SM00355">
    <property type="entry name" value="ZnF_C2H2"/>
    <property type="match status" value="6"/>
</dbReference>
<name>A0A565BG27_9BRAS</name>
<dbReference type="EMBL" id="CABITT030000004">
    <property type="protein sequence ID" value="VVB00569.1"/>
    <property type="molecule type" value="Genomic_DNA"/>
</dbReference>
<feature type="domain" description="C2H2-type" evidence="10">
    <location>
        <begin position="244"/>
        <end position="273"/>
    </location>
</feature>
<sequence>MANVESEAVDFEPEEDDTVESADVSPRAGLPRLRSAAIAGANDESAQKKKKETNPSSCVDNQREIAQEANIDVKVSKIKDIRNYLCKYCGIMRSKKYLITSLINSHHQMEVEEERDDEACEVEEEVSGKHTCHECDAEFKKPSHLKQHMQSHSLERSFACYVDDCVASYRRKDHLNRHVLTHKGKIFKCPVENCKSQFSVHGNVGRHVKKFHSKGDNSKDDSGKDDIGNGDSQPVGCSSGQKQLVCKEIGCGKAFKYASQLQKHQDSHVKLDSVEAFCSETGCMNNCEICGSKHLKKNIKRHLWTHAEDSSPGEFKCEVEGCSSTFSKASNLQKHVKAVHEDICPFVCGFPGCGMRFAYKHVRNNHENSGRHIYTCGDFVETDADFSSRPRGGVKRKQVTADMLIQRTNSRLASFFTCLKFC</sequence>
<dbReference type="GO" id="GO:0003700">
    <property type="term" value="F:DNA-binding transcription factor activity"/>
    <property type="evidence" value="ECO:0007669"/>
    <property type="project" value="TreeGrafter"/>
</dbReference>
<dbReference type="InterPro" id="IPR051061">
    <property type="entry name" value="Zinc_finger_trans_reg"/>
</dbReference>
<accession>A0A565BG27</accession>
<dbReference type="GO" id="GO:0008270">
    <property type="term" value="F:zinc ion binding"/>
    <property type="evidence" value="ECO:0007669"/>
    <property type="project" value="UniProtKB-KW"/>
</dbReference>
<dbReference type="PROSITE" id="PS50157">
    <property type="entry name" value="ZINC_FINGER_C2H2_2"/>
    <property type="match status" value="5"/>
</dbReference>
<proteinExistence type="predicted"/>
<evidence type="ECO:0000259" key="10">
    <source>
        <dbReference type="PROSITE" id="PS50157"/>
    </source>
</evidence>
<dbReference type="Pfam" id="PF00096">
    <property type="entry name" value="zf-C2H2"/>
    <property type="match status" value="3"/>
</dbReference>
<organism evidence="11 12">
    <name type="scientific">Arabis nemorensis</name>
    <dbReference type="NCBI Taxonomy" id="586526"/>
    <lineage>
        <taxon>Eukaryota</taxon>
        <taxon>Viridiplantae</taxon>
        <taxon>Streptophyta</taxon>
        <taxon>Embryophyta</taxon>
        <taxon>Tracheophyta</taxon>
        <taxon>Spermatophyta</taxon>
        <taxon>Magnoliopsida</taxon>
        <taxon>eudicotyledons</taxon>
        <taxon>Gunneridae</taxon>
        <taxon>Pentapetalae</taxon>
        <taxon>rosids</taxon>
        <taxon>malvids</taxon>
        <taxon>Brassicales</taxon>
        <taxon>Brassicaceae</taxon>
        <taxon>Arabideae</taxon>
        <taxon>Arabis</taxon>
    </lineage>
</organism>
<comment type="subcellular location">
    <subcellularLocation>
        <location evidence="1">Nucleus</location>
    </subcellularLocation>
</comment>
<dbReference type="GO" id="GO:0006357">
    <property type="term" value="P:regulation of transcription by RNA polymerase II"/>
    <property type="evidence" value="ECO:0007669"/>
    <property type="project" value="TreeGrafter"/>
</dbReference>
<reference evidence="11" key="1">
    <citation type="submission" date="2019-07" db="EMBL/GenBank/DDBJ databases">
        <authorList>
            <person name="Dittberner H."/>
        </authorList>
    </citation>
    <scope>NUCLEOTIDE SEQUENCE [LARGE SCALE GENOMIC DNA]</scope>
</reference>
<evidence type="ECO:0000256" key="7">
    <source>
        <dbReference type="ARBA" id="ARBA00023242"/>
    </source>
</evidence>
<dbReference type="GO" id="GO:0005730">
    <property type="term" value="C:nucleolus"/>
    <property type="evidence" value="ECO:0007669"/>
    <property type="project" value="TreeGrafter"/>
</dbReference>